<evidence type="ECO:0000313" key="2">
    <source>
        <dbReference type="EMBL" id="PON93066.1"/>
    </source>
</evidence>
<protein>
    <submittedName>
        <fullName evidence="2">Uncharacterized protein</fullName>
    </submittedName>
</protein>
<dbReference type="Proteomes" id="UP000237000">
    <property type="component" value="Unassembled WGS sequence"/>
</dbReference>
<gene>
    <name evidence="2" type="ORF">TorRG33x02_109720</name>
</gene>
<organism evidence="2 3">
    <name type="scientific">Trema orientale</name>
    <name type="common">Charcoal tree</name>
    <name type="synonym">Celtis orientalis</name>
    <dbReference type="NCBI Taxonomy" id="63057"/>
    <lineage>
        <taxon>Eukaryota</taxon>
        <taxon>Viridiplantae</taxon>
        <taxon>Streptophyta</taxon>
        <taxon>Embryophyta</taxon>
        <taxon>Tracheophyta</taxon>
        <taxon>Spermatophyta</taxon>
        <taxon>Magnoliopsida</taxon>
        <taxon>eudicotyledons</taxon>
        <taxon>Gunneridae</taxon>
        <taxon>Pentapetalae</taxon>
        <taxon>rosids</taxon>
        <taxon>fabids</taxon>
        <taxon>Rosales</taxon>
        <taxon>Cannabaceae</taxon>
        <taxon>Trema</taxon>
    </lineage>
</organism>
<dbReference type="EMBL" id="JXTC01000060">
    <property type="protein sequence ID" value="PON93066.1"/>
    <property type="molecule type" value="Genomic_DNA"/>
</dbReference>
<dbReference type="AlphaFoldDB" id="A0A2P5F5K6"/>
<comment type="caution">
    <text evidence="2">The sequence shown here is derived from an EMBL/GenBank/DDBJ whole genome shotgun (WGS) entry which is preliminary data.</text>
</comment>
<name>A0A2P5F5K6_TREOI</name>
<dbReference type="InParanoid" id="A0A2P5F5K6"/>
<keyword evidence="3" id="KW-1185">Reference proteome</keyword>
<evidence type="ECO:0000313" key="3">
    <source>
        <dbReference type="Proteomes" id="UP000237000"/>
    </source>
</evidence>
<accession>A0A2P5F5K6</accession>
<feature type="compositionally biased region" description="Polar residues" evidence="1">
    <location>
        <begin position="93"/>
        <end position="103"/>
    </location>
</feature>
<sequence>MNMKELEHFFKVAEDAHKETHDEFATRQISTEDKLAQLTAVVTDLSAKIDKLTDHVLQRGKTLESYQPIAPIPASIVTHHSGSSSSQQASPSTLPQDVQTSQPGLLPTPVQHSQVNTSSVTASITTPISFNIEYLNPAPTVAPTELVYRFVAPQGRYMAPQQP</sequence>
<reference evidence="3" key="1">
    <citation type="submission" date="2016-06" db="EMBL/GenBank/DDBJ databases">
        <title>Parallel loss of symbiosis genes in relatives of nitrogen-fixing non-legume Parasponia.</title>
        <authorList>
            <person name="Van Velzen R."/>
            <person name="Holmer R."/>
            <person name="Bu F."/>
            <person name="Rutten L."/>
            <person name="Van Zeijl A."/>
            <person name="Liu W."/>
            <person name="Santuari L."/>
            <person name="Cao Q."/>
            <person name="Sharma T."/>
            <person name="Shen D."/>
            <person name="Roswanjaya Y."/>
            <person name="Wardhani T."/>
            <person name="Kalhor M.S."/>
            <person name="Jansen J."/>
            <person name="Van den Hoogen J."/>
            <person name="Gungor B."/>
            <person name="Hartog M."/>
            <person name="Hontelez J."/>
            <person name="Verver J."/>
            <person name="Yang W.-C."/>
            <person name="Schijlen E."/>
            <person name="Repin R."/>
            <person name="Schilthuizen M."/>
            <person name="Schranz E."/>
            <person name="Heidstra R."/>
            <person name="Miyata K."/>
            <person name="Fedorova E."/>
            <person name="Kohlen W."/>
            <person name="Bisseling T."/>
            <person name="Smit S."/>
            <person name="Geurts R."/>
        </authorList>
    </citation>
    <scope>NUCLEOTIDE SEQUENCE [LARGE SCALE GENOMIC DNA]</scope>
    <source>
        <strain evidence="3">cv. RG33-2</strain>
    </source>
</reference>
<feature type="compositionally biased region" description="Low complexity" evidence="1">
    <location>
        <begin position="81"/>
        <end position="92"/>
    </location>
</feature>
<proteinExistence type="predicted"/>
<evidence type="ECO:0000256" key="1">
    <source>
        <dbReference type="SAM" id="MobiDB-lite"/>
    </source>
</evidence>
<feature type="region of interest" description="Disordered" evidence="1">
    <location>
        <begin position="74"/>
        <end position="118"/>
    </location>
</feature>